<feature type="compositionally biased region" description="Acidic residues" evidence="12">
    <location>
        <begin position="355"/>
        <end position="366"/>
    </location>
</feature>
<evidence type="ECO:0000256" key="3">
    <source>
        <dbReference type="ARBA" id="ARBA00022527"/>
    </source>
</evidence>
<gene>
    <name evidence="14" type="ORF">TOLI1172_LOCUS8462</name>
</gene>
<organism evidence="14">
    <name type="scientific">Timspurckia oligopyrenoides</name>
    <dbReference type="NCBI Taxonomy" id="708627"/>
    <lineage>
        <taxon>Eukaryota</taxon>
        <taxon>Rhodophyta</taxon>
        <taxon>Bangiophyceae</taxon>
        <taxon>Porphyridiales</taxon>
        <taxon>Porphyridiaceae</taxon>
        <taxon>Timspurckia</taxon>
    </lineage>
</organism>
<dbReference type="Gene3D" id="1.10.510.10">
    <property type="entry name" value="Transferase(Phosphotransferase) domain 1"/>
    <property type="match status" value="1"/>
</dbReference>
<feature type="domain" description="Protein kinase" evidence="13">
    <location>
        <begin position="7"/>
        <end position="273"/>
    </location>
</feature>
<comment type="similarity">
    <text evidence="1">Belongs to the protein kinase superfamily. STE Ser/Thr protein kinase family. STE20 subfamily.</text>
</comment>
<evidence type="ECO:0000256" key="12">
    <source>
        <dbReference type="SAM" id="MobiDB-lite"/>
    </source>
</evidence>
<evidence type="ECO:0000256" key="5">
    <source>
        <dbReference type="ARBA" id="ARBA00022741"/>
    </source>
</evidence>
<dbReference type="InterPro" id="IPR001245">
    <property type="entry name" value="Ser-Thr/Tyr_kinase_cat_dom"/>
</dbReference>
<dbReference type="AlphaFoldDB" id="A0A7S0ZJV7"/>
<proteinExistence type="inferred from homology"/>
<evidence type="ECO:0000256" key="6">
    <source>
        <dbReference type="ARBA" id="ARBA00022777"/>
    </source>
</evidence>
<evidence type="ECO:0000256" key="2">
    <source>
        <dbReference type="ARBA" id="ARBA00012513"/>
    </source>
</evidence>
<dbReference type="PRINTS" id="PR00109">
    <property type="entry name" value="TYRKINASE"/>
</dbReference>
<keyword evidence="4" id="KW-0808">Transferase</keyword>
<dbReference type="EMBL" id="HBFP01011704">
    <property type="protein sequence ID" value="CAD8824063.1"/>
    <property type="molecule type" value="Transcribed_RNA"/>
</dbReference>
<feature type="region of interest" description="Disordered" evidence="12">
    <location>
        <begin position="298"/>
        <end position="373"/>
    </location>
</feature>
<evidence type="ECO:0000256" key="9">
    <source>
        <dbReference type="ARBA" id="ARBA00048679"/>
    </source>
</evidence>
<feature type="coiled-coil region" evidence="11">
    <location>
        <begin position="33"/>
        <end position="60"/>
    </location>
</feature>
<reference evidence="14" key="1">
    <citation type="submission" date="2021-01" db="EMBL/GenBank/DDBJ databases">
        <authorList>
            <person name="Corre E."/>
            <person name="Pelletier E."/>
            <person name="Niang G."/>
            <person name="Scheremetjew M."/>
            <person name="Finn R."/>
            <person name="Kale V."/>
            <person name="Holt S."/>
            <person name="Cochrane G."/>
            <person name="Meng A."/>
            <person name="Brown T."/>
            <person name="Cohen L."/>
        </authorList>
    </citation>
    <scope>NUCLEOTIDE SEQUENCE</scope>
    <source>
        <strain evidence="14">CCMP3278</strain>
    </source>
</reference>
<dbReference type="GO" id="GO:0005524">
    <property type="term" value="F:ATP binding"/>
    <property type="evidence" value="ECO:0007669"/>
    <property type="project" value="UniProtKB-UniRule"/>
</dbReference>
<evidence type="ECO:0000256" key="7">
    <source>
        <dbReference type="ARBA" id="ARBA00022840"/>
    </source>
</evidence>
<dbReference type="InterPro" id="IPR011009">
    <property type="entry name" value="Kinase-like_dom_sf"/>
</dbReference>
<protein>
    <recommendedName>
        <fullName evidence="2">non-specific serine/threonine protein kinase</fullName>
        <ecNumber evidence="2">2.7.11.1</ecNumber>
    </recommendedName>
</protein>
<dbReference type="PANTHER" id="PTHR48012:SF10">
    <property type="entry name" value="FI20177P1"/>
    <property type="match status" value="1"/>
</dbReference>
<evidence type="ECO:0000256" key="8">
    <source>
        <dbReference type="ARBA" id="ARBA00047899"/>
    </source>
</evidence>
<evidence type="ECO:0000259" key="13">
    <source>
        <dbReference type="PROSITE" id="PS50011"/>
    </source>
</evidence>
<feature type="compositionally biased region" description="Low complexity" evidence="12">
    <location>
        <begin position="300"/>
        <end position="319"/>
    </location>
</feature>
<dbReference type="PANTHER" id="PTHR48012">
    <property type="entry name" value="STERILE20-LIKE KINASE, ISOFORM B-RELATED"/>
    <property type="match status" value="1"/>
</dbReference>
<dbReference type="InterPro" id="IPR050629">
    <property type="entry name" value="STE20/SPS1-PAK"/>
</dbReference>
<feature type="binding site" evidence="10">
    <location>
        <position position="36"/>
    </location>
    <ligand>
        <name>ATP</name>
        <dbReference type="ChEBI" id="CHEBI:30616"/>
    </ligand>
</feature>
<comment type="catalytic activity">
    <reaction evidence="8">
        <text>L-threonyl-[protein] + ATP = O-phospho-L-threonyl-[protein] + ADP + H(+)</text>
        <dbReference type="Rhea" id="RHEA:46608"/>
        <dbReference type="Rhea" id="RHEA-COMP:11060"/>
        <dbReference type="Rhea" id="RHEA-COMP:11605"/>
        <dbReference type="ChEBI" id="CHEBI:15378"/>
        <dbReference type="ChEBI" id="CHEBI:30013"/>
        <dbReference type="ChEBI" id="CHEBI:30616"/>
        <dbReference type="ChEBI" id="CHEBI:61977"/>
        <dbReference type="ChEBI" id="CHEBI:456216"/>
        <dbReference type="EC" id="2.7.11.1"/>
    </reaction>
</comment>
<dbReference type="SMART" id="SM00220">
    <property type="entry name" value="S_TKc"/>
    <property type="match status" value="1"/>
</dbReference>
<dbReference type="PROSITE" id="PS50011">
    <property type="entry name" value="PROTEIN_KINASE_DOM"/>
    <property type="match status" value="1"/>
</dbReference>
<dbReference type="InterPro" id="IPR017441">
    <property type="entry name" value="Protein_kinase_ATP_BS"/>
</dbReference>
<evidence type="ECO:0000256" key="10">
    <source>
        <dbReference type="PROSITE-ProRule" id="PRU10141"/>
    </source>
</evidence>
<keyword evidence="3" id="KW-0723">Serine/threonine-protein kinase</keyword>
<dbReference type="SUPFAM" id="SSF56112">
    <property type="entry name" value="Protein kinase-like (PK-like)"/>
    <property type="match status" value="1"/>
</dbReference>
<dbReference type="PROSITE" id="PS00107">
    <property type="entry name" value="PROTEIN_KINASE_ATP"/>
    <property type="match status" value="1"/>
</dbReference>
<keyword evidence="6" id="KW-0418">Kinase</keyword>
<evidence type="ECO:0000256" key="4">
    <source>
        <dbReference type="ARBA" id="ARBA00022679"/>
    </source>
</evidence>
<dbReference type="EC" id="2.7.11.1" evidence="2"/>
<dbReference type="InterPro" id="IPR000719">
    <property type="entry name" value="Prot_kinase_dom"/>
</dbReference>
<keyword evidence="5 10" id="KW-0547">Nucleotide-binding</keyword>
<dbReference type="GO" id="GO:0004674">
    <property type="term" value="F:protein serine/threonine kinase activity"/>
    <property type="evidence" value="ECO:0007669"/>
    <property type="project" value="UniProtKB-KW"/>
</dbReference>
<comment type="catalytic activity">
    <reaction evidence="9">
        <text>L-seryl-[protein] + ATP = O-phospho-L-seryl-[protein] + ADP + H(+)</text>
        <dbReference type="Rhea" id="RHEA:17989"/>
        <dbReference type="Rhea" id="RHEA-COMP:9863"/>
        <dbReference type="Rhea" id="RHEA-COMP:11604"/>
        <dbReference type="ChEBI" id="CHEBI:15378"/>
        <dbReference type="ChEBI" id="CHEBI:29999"/>
        <dbReference type="ChEBI" id="CHEBI:30616"/>
        <dbReference type="ChEBI" id="CHEBI:83421"/>
        <dbReference type="ChEBI" id="CHEBI:456216"/>
        <dbReference type="EC" id="2.7.11.1"/>
    </reaction>
</comment>
<name>A0A7S0ZJV7_9RHOD</name>
<evidence type="ECO:0000313" key="14">
    <source>
        <dbReference type="EMBL" id="CAD8824063.1"/>
    </source>
</evidence>
<keyword evidence="7 10" id="KW-0067">ATP-binding</keyword>
<accession>A0A7S0ZJV7</accession>
<sequence length="516" mass="56999">MNNASRYERLELVGSGMFGDVYRGYDQKLKKSIAIKVLDLEQQQEEIEIIQREIGVMSQLIHPNVVNYYTSFMNGAQLWIVMEFMNSGSVRDLLDLIEKKSSNSSKQIKTKLPEDALCELLRSVLRGLHYIHTQRKLHRDIKAANLMLNSNAELKLADFGVAGQLSNTMRARNTQVGSPYWMAPEVIQQNNYDTSADIWSFGITAIEMITGRPSLAHLHPMKALLMIPRMEPPKIDSVAVGVSKLLADLIHSCLRLNPRERPSAKALLDHPFFESHTDENVTRNALLQIIQSVRPLNAQSVSKSSTNSSPSNASNSQTTKHVASVSNSADKTIQGEFRDDGDSESTQNSATFAWDFDESDTEEEQKVEERTENVVDSIQKAVKGDEIKGLPSGITADGKEQQTVVVKSNEAGPALSGNSASAKRRVNTMASVSKPGLQRIVLPALARMKLRIADNPAQLTAMAKLGTAMMDGESNGDGFVDTFVQELLAQLQREGHPALLRIIERSTPASSNQEKK</sequence>
<evidence type="ECO:0000256" key="11">
    <source>
        <dbReference type="SAM" id="Coils"/>
    </source>
</evidence>
<evidence type="ECO:0000256" key="1">
    <source>
        <dbReference type="ARBA" id="ARBA00008874"/>
    </source>
</evidence>
<dbReference type="GO" id="GO:0005737">
    <property type="term" value="C:cytoplasm"/>
    <property type="evidence" value="ECO:0007669"/>
    <property type="project" value="TreeGrafter"/>
</dbReference>
<feature type="compositionally biased region" description="Polar residues" evidence="12">
    <location>
        <begin position="320"/>
        <end position="331"/>
    </location>
</feature>
<dbReference type="Pfam" id="PF00069">
    <property type="entry name" value="Pkinase"/>
    <property type="match status" value="1"/>
</dbReference>
<keyword evidence="11" id="KW-0175">Coiled coil</keyword>